<dbReference type="Pfam" id="PF12018">
    <property type="entry name" value="FAP206"/>
    <property type="match status" value="1"/>
</dbReference>
<dbReference type="InterPro" id="IPR021897">
    <property type="entry name" value="FAP206"/>
</dbReference>
<dbReference type="AlphaFoldDB" id="A0A6G0W5D4"/>
<keyword evidence="7" id="KW-0206">Cytoskeleton</keyword>
<keyword evidence="4" id="KW-0963">Cytoplasm</keyword>
<evidence type="ECO:0000256" key="9">
    <source>
        <dbReference type="SAM" id="MobiDB-lite"/>
    </source>
</evidence>
<accession>A0A6G0W5D4</accession>
<evidence type="ECO:0000256" key="6">
    <source>
        <dbReference type="ARBA" id="ARBA00023069"/>
    </source>
</evidence>
<evidence type="ECO:0000313" key="10">
    <source>
        <dbReference type="EMBL" id="KAF0722316.1"/>
    </source>
</evidence>
<protein>
    <recommendedName>
        <fullName evidence="3">Cilia- and flagella-associated protein 206</fullName>
    </recommendedName>
</protein>
<feature type="region of interest" description="Disordered" evidence="9">
    <location>
        <begin position="409"/>
        <end position="441"/>
    </location>
</feature>
<dbReference type="VEuPathDB" id="FungiDB:AeMF1_002090"/>
<feature type="region of interest" description="Disordered" evidence="9">
    <location>
        <begin position="673"/>
        <end position="703"/>
    </location>
</feature>
<dbReference type="GO" id="GO:0030030">
    <property type="term" value="P:cell projection organization"/>
    <property type="evidence" value="ECO:0007669"/>
    <property type="project" value="UniProtKB-KW"/>
</dbReference>
<dbReference type="PANTHER" id="PTHR21442">
    <property type="entry name" value="CILIA- AND FLAGELLA-ASSOCIATED PROTEIN 206"/>
    <property type="match status" value="1"/>
</dbReference>
<evidence type="ECO:0000256" key="2">
    <source>
        <dbReference type="ARBA" id="ARBA00010500"/>
    </source>
</evidence>
<keyword evidence="8" id="KW-0966">Cell projection</keyword>
<organism evidence="10 11">
    <name type="scientific">Aphanomyces euteiches</name>
    <dbReference type="NCBI Taxonomy" id="100861"/>
    <lineage>
        <taxon>Eukaryota</taxon>
        <taxon>Sar</taxon>
        <taxon>Stramenopiles</taxon>
        <taxon>Oomycota</taxon>
        <taxon>Saprolegniomycetes</taxon>
        <taxon>Saprolegniales</taxon>
        <taxon>Verrucalvaceae</taxon>
        <taxon>Aphanomyces</taxon>
    </lineage>
</organism>
<keyword evidence="11" id="KW-1185">Reference proteome</keyword>
<evidence type="ECO:0000256" key="4">
    <source>
        <dbReference type="ARBA" id="ARBA00022490"/>
    </source>
</evidence>
<dbReference type="Proteomes" id="UP000481153">
    <property type="component" value="Unassembled WGS sequence"/>
</dbReference>
<gene>
    <name evidence="10" type="ORF">Ae201684_018532</name>
</gene>
<dbReference type="PANTHER" id="PTHR21442:SF0">
    <property type="entry name" value="CILIA- AND FLAGELLA-ASSOCIATED PROTEIN 206"/>
    <property type="match status" value="1"/>
</dbReference>
<reference evidence="10 11" key="1">
    <citation type="submission" date="2019-07" db="EMBL/GenBank/DDBJ databases">
        <title>Genomics analysis of Aphanomyces spp. identifies a new class of oomycete effector associated with host adaptation.</title>
        <authorList>
            <person name="Gaulin E."/>
        </authorList>
    </citation>
    <scope>NUCLEOTIDE SEQUENCE [LARGE SCALE GENOMIC DNA]</scope>
    <source>
        <strain evidence="10 11">ATCC 201684</strain>
    </source>
</reference>
<keyword evidence="5" id="KW-0970">Cilium biogenesis/degradation</keyword>
<comment type="similarity">
    <text evidence="2">Belongs to the CFAP206 family.</text>
</comment>
<sequence length="713" mass="80532">MDRMQKIVADIVARCKYEGVDVSDTLAAFVCRTVVHEDTNRFCLDGDVDADGIADLTARSVTVLLQKDSPALETIKMQLDFDLCYVKHEEEVDKVRAVKAKKIANLHRSIALLQPNGTSDFDTLTTLYRQIFTLLMVHADAEKSNDRNIEREVAAALESVFPRIGWVFFLPRSRLSYVARALCRLKSFVTMSGDDKKLQLKELASIVGGIRLFNREIGKGGAGITLTLDTIHDHVAQVTRLASEEMEEASQVCTEYTEVLLHMHHAKHNVPRERIDRWQEELNNKRQFLSYLQSLYEDIDVSTEKIRRLIATFDTELSALKALVGARTSLPKGQVYPAFEALSKAWDELDNEHQLLLARSRSIKALMQFKDSFTRTLSPQSEWILQAKRTGMPPQDEWFADNQQSLEMAAPSKPPTATSSSSHGTHHDAKHQDDNESRHDDVPVRMSVESTPEFMQLPLEYQGYCPWTIVQRGGLLLPGDPSLGVIQFRNAYHVFVNERALDAFMANPAWYVESVHDFVVRKPELIYLLRLQESFPDTSMASLMRWTSNPAHRAHVHPLLAPHAVEKVDASTATPVHFVEKNLDVNYEWNEWSLRRRAVQIANLRNYKTVSVQTTLSNFRKDVDQQVWLPADHATQTGHDKGTNPTKTIAYFAGKSGVPPTIAITTTTTVVGLRGTPSDQKHAPSKFVQDGKEDDEKDATEGRPAIVSYKFDL</sequence>
<feature type="compositionally biased region" description="Basic and acidic residues" evidence="9">
    <location>
        <begin position="425"/>
        <end position="441"/>
    </location>
</feature>
<comment type="caution">
    <text evidence="10">The sequence shown here is derived from an EMBL/GenBank/DDBJ whole genome shotgun (WGS) entry which is preliminary data.</text>
</comment>
<dbReference type="EMBL" id="VJMJ01000339">
    <property type="protein sequence ID" value="KAF0722316.1"/>
    <property type="molecule type" value="Genomic_DNA"/>
</dbReference>
<dbReference type="GO" id="GO:0005930">
    <property type="term" value="C:axoneme"/>
    <property type="evidence" value="ECO:0007669"/>
    <property type="project" value="UniProtKB-SubCell"/>
</dbReference>
<evidence type="ECO:0000313" key="11">
    <source>
        <dbReference type="Proteomes" id="UP000481153"/>
    </source>
</evidence>
<evidence type="ECO:0000256" key="3">
    <source>
        <dbReference type="ARBA" id="ARBA00021602"/>
    </source>
</evidence>
<feature type="compositionally biased region" description="Low complexity" evidence="9">
    <location>
        <begin position="409"/>
        <end position="423"/>
    </location>
</feature>
<evidence type="ECO:0000256" key="1">
    <source>
        <dbReference type="ARBA" id="ARBA00004430"/>
    </source>
</evidence>
<dbReference type="GO" id="GO:0003356">
    <property type="term" value="P:regulation of cilium beat frequency"/>
    <property type="evidence" value="ECO:0007669"/>
    <property type="project" value="TreeGrafter"/>
</dbReference>
<evidence type="ECO:0000256" key="7">
    <source>
        <dbReference type="ARBA" id="ARBA00023212"/>
    </source>
</evidence>
<keyword evidence="6" id="KW-0969">Cilium</keyword>
<evidence type="ECO:0000256" key="5">
    <source>
        <dbReference type="ARBA" id="ARBA00022794"/>
    </source>
</evidence>
<comment type="subcellular location">
    <subcellularLocation>
        <location evidence="1">Cytoplasm</location>
        <location evidence="1">Cytoskeleton</location>
        <location evidence="1">Cilium axoneme</location>
    </subcellularLocation>
</comment>
<evidence type="ECO:0000256" key="8">
    <source>
        <dbReference type="ARBA" id="ARBA00023273"/>
    </source>
</evidence>
<name>A0A6G0W5D4_9STRA</name>
<proteinExistence type="inferred from homology"/>
<dbReference type="GO" id="GO:0036064">
    <property type="term" value="C:ciliary basal body"/>
    <property type="evidence" value="ECO:0007669"/>
    <property type="project" value="TreeGrafter"/>
</dbReference>